<organism evidence="1 2">
    <name type="scientific">Actinidia rufa</name>
    <dbReference type="NCBI Taxonomy" id="165716"/>
    <lineage>
        <taxon>Eukaryota</taxon>
        <taxon>Viridiplantae</taxon>
        <taxon>Streptophyta</taxon>
        <taxon>Embryophyta</taxon>
        <taxon>Tracheophyta</taxon>
        <taxon>Spermatophyta</taxon>
        <taxon>Magnoliopsida</taxon>
        <taxon>eudicotyledons</taxon>
        <taxon>Gunneridae</taxon>
        <taxon>Pentapetalae</taxon>
        <taxon>asterids</taxon>
        <taxon>Ericales</taxon>
        <taxon>Actinidiaceae</taxon>
        <taxon>Actinidia</taxon>
    </lineage>
</organism>
<dbReference type="EMBL" id="BJWL01000023">
    <property type="protein sequence ID" value="GFZ13236.1"/>
    <property type="molecule type" value="Genomic_DNA"/>
</dbReference>
<dbReference type="Proteomes" id="UP000585474">
    <property type="component" value="Unassembled WGS sequence"/>
</dbReference>
<evidence type="ECO:0000313" key="1">
    <source>
        <dbReference type="EMBL" id="GFZ13236.1"/>
    </source>
</evidence>
<dbReference type="AlphaFoldDB" id="A0A7J0GR03"/>
<name>A0A7J0GR03_9ERIC</name>
<reference evidence="1 2" key="1">
    <citation type="submission" date="2019-07" db="EMBL/GenBank/DDBJ databases">
        <title>De Novo Assembly of kiwifruit Actinidia rufa.</title>
        <authorList>
            <person name="Sugita-Konishi S."/>
            <person name="Sato K."/>
            <person name="Mori E."/>
            <person name="Abe Y."/>
            <person name="Kisaki G."/>
            <person name="Hamano K."/>
            <person name="Suezawa K."/>
            <person name="Otani M."/>
            <person name="Fukuda T."/>
            <person name="Manabe T."/>
            <person name="Gomi K."/>
            <person name="Tabuchi M."/>
            <person name="Akimitsu K."/>
            <person name="Kataoka I."/>
        </authorList>
    </citation>
    <scope>NUCLEOTIDE SEQUENCE [LARGE SCALE GENOMIC DNA]</scope>
    <source>
        <strain evidence="2">cv. Fuchu</strain>
    </source>
</reference>
<comment type="caution">
    <text evidence="1">The sequence shown here is derived from an EMBL/GenBank/DDBJ whole genome shotgun (WGS) entry which is preliminary data.</text>
</comment>
<accession>A0A7J0GR03</accession>
<protein>
    <submittedName>
        <fullName evidence="1">Uncharacterized protein</fullName>
    </submittedName>
</protein>
<sequence>MAAPAVPIAAPTIPIVPILVSSLDLEDSNDLALALPQPVELRKQVTMADSAKDHDTSLTLAQAVMLPNDIADLAMKGSKEIQDLLIMQQVQKEFAISKSIKEQSSELKKSKKKISSLKKQTKLDSVAVEQMKLDLAIAIQERDASYAAVIEARGEVTVVQEQLNKALGDLSKLEKVACSSVYERVFNWGLTELGITMTSNCPN</sequence>
<evidence type="ECO:0000313" key="2">
    <source>
        <dbReference type="Proteomes" id="UP000585474"/>
    </source>
</evidence>
<gene>
    <name evidence="1" type="ORF">Acr_23g0016210</name>
</gene>
<proteinExistence type="predicted"/>
<keyword evidence="2" id="KW-1185">Reference proteome</keyword>